<gene>
    <name evidence="9" type="ORF">DFH94DRAFT_701320</name>
</gene>
<dbReference type="InterPro" id="IPR001214">
    <property type="entry name" value="SET_dom"/>
</dbReference>
<feature type="domain" description="SET" evidence="8">
    <location>
        <begin position="118"/>
        <end position="422"/>
    </location>
</feature>
<name>A0A9P5TDL9_9AGAM</name>
<feature type="region of interest" description="Disordered" evidence="7">
    <location>
        <begin position="64"/>
        <end position="98"/>
    </location>
</feature>
<accession>A0A9P5TDL9</accession>
<dbReference type="PROSITE" id="PS50280">
    <property type="entry name" value="SET"/>
    <property type="match status" value="1"/>
</dbReference>
<evidence type="ECO:0000256" key="5">
    <source>
        <dbReference type="ARBA" id="ARBA00044528"/>
    </source>
</evidence>
<dbReference type="GO" id="GO:0042799">
    <property type="term" value="F:histone H4K20 methyltransferase activity"/>
    <property type="evidence" value="ECO:0007669"/>
    <property type="project" value="TreeGrafter"/>
</dbReference>
<keyword evidence="1" id="KW-0489">Methyltransferase</keyword>
<dbReference type="SMART" id="SM00317">
    <property type="entry name" value="SET"/>
    <property type="match status" value="1"/>
</dbReference>
<evidence type="ECO:0000313" key="9">
    <source>
        <dbReference type="EMBL" id="KAF8486874.1"/>
    </source>
</evidence>
<reference evidence="9" key="1">
    <citation type="submission" date="2019-10" db="EMBL/GenBank/DDBJ databases">
        <authorList>
            <consortium name="DOE Joint Genome Institute"/>
            <person name="Kuo A."/>
            <person name="Miyauchi S."/>
            <person name="Kiss E."/>
            <person name="Drula E."/>
            <person name="Kohler A."/>
            <person name="Sanchez-Garcia M."/>
            <person name="Andreopoulos B."/>
            <person name="Barry K.W."/>
            <person name="Bonito G."/>
            <person name="Buee M."/>
            <person name="Carver A."/>
            <person name="Chen C."/>
            <person name="Cichocki N."/>
            <person name="Clum A."/>
            <person name="Culley D."/>
            <person name="Crous P.W."/>
            <person name="Fauchery L."/>
            <person name="Girlanda M."/>
            <person name="Hayes R."/>
            <person name="Keri Z."/>
            <person name="LaButti K."/>
            <person name="Lipzen A."/>
            <person name="Lombard V."/>
            <person name="Magnuson J."/>
            <person name="Maillard F."/>
            <person name="Morin E."/>
            <person name="Murat C."/>
            <person name="Nolan M."/>
            <person name="Ohm R."/>
            <person name="Pangilinan J."/>
            <person name="Pereira M."/>
            <person name="Perotto S."/>
            <person name="Peter M."/>
            <person name="Riley R."/>
            <person name="Sitrit Y."/>
            <person name="Stielow B."/>
            <person name="Szollosi G."/>
            <person name="Zifcakova L."/>
            <person name="Stursova M."/>
            <person name="Spatafora J.W."/>
            <person name="Tedersoo L."/>
            <person name="Vaario L.-M."/>
            <person name="Yamada A."/>
            <person name="Yan M."/>
            <person name="Wang P."/>
            <person name="Xu J."/>
            <person name="Bruns T."/>
            <person name="Baldrian P."/>
            <person name="Vilgalys R."/>
            <person name="Henrissat B."/>
            <person name="Grigoriev I.V."/>
            <person name="Hibbett D."/>
            <person name="Nagy L.G."/>
            <person name="Martin F.M."/>
        </authorList>
    </citation>
    <scope>NUCLEOTIDE SEQUENCE</scope>
    <source>
        <strain evidence="9">Prilba</strain>
    </source>
</reference>
<sequence length="481" mass="52534">MSTTTTTSESEPSISPGEEDLTTAVASLKNEHPALGIAKLHALLLSQNPLWTVSEKRLRRILKNSDPLTQQQLGSPTSPGIGPGPSSSSSGSEAAHQDAHLYPSSTLVEGLDISRWTTAVEVKYFDRKKGKGLVAKEPISEGQVVWKEDPFVIAPEWEIYDLQLSSRACAHCTTPLTNHLSSSSSLILNCPTTSSTTSSACPARFCNRLCLKRSEKIHPLLCPAQNPASGPLLAFAKKHAWMALHALAQCTARLLLAHQQKQGQQRAGGGSDGEREGIREDWSVYCALADLGMEERVKGGWLQGVEPDRATWQAAHKAFTQAFVEPPEAAWQKKLAKLLKRPLPKEVADALFTYDGFLHGLGRMSLNLEAHGALYTLHSHLNHSCSPNVSVRHLDQRIALSRIRVIAKCDIAVGEELVVTYVDPNLGVRERRSQLSAWGFGQCECERCIKEEKEGGGEGEIEKRSDMDELESELKAGLGVM</sequence>
<keyword evidence="2" id="KW-0808">Transferase</keyword>
<reference evidence="9" key="2">
    <citation type="journal article" date="2020" name="Nat. Commun.">
        <title>Large-scale genome sequencing of mycorrhizal fungi provides insights into the early evolution of symbiotic traits.</title>
        <authorList>
            <person name="Miyauchi S."/>
            <person name="Kiss E."/>
            <person name="Kuo A."/>
            <person name="Drula E."/>
            <person name="Kohler A."/>
            <person name="Sanchez-Garcia M."/>
            <person name="Morin E."/>
            <person name="Andreopoulos B."/>
            <person name="Barry K.W."/>
            <person name="Bonito G."/>
            <person name="Buee M."/>
            <person name="Carver A."/>
            <person name="Chen C."/>
            <person name="Cichocki N."/>
            <person name="Clum A."/>
            <person name="Culley D."/>
            <person name="Crous P.W."/>
            <person name="Fauchery L."/>
            <person name="Girlanda M."/>
            <person name="Hayes R.D."/>
            <person name="Keri Z."/>
            <person name="LaButti K."/>
            <person name="Lipzen A."/>
            <person name="Lombard V."/>
            <person name="Magnuson J."/>
            <person name="Maillard F."/>
            <person name="Murat C."/>
            <person name="Nolan M."/>
            <person name="Ohm R.A."/>
            <person name="Pangilinan J."/>
            <person name="Pereira M.F."/>
            <person name="Perotto S."/>
            <person name="Peter M."/>
            <person name="Pfister S."/>
            <person name="Riley R."/>
            <person name="Sitrit Y."/>
            <person name="Stielow J.B."/>
            <person name="Szollosi G."/>
            <person name="Zifcakova L."/>
            <person name="Stursova M."/>
            <person name="Spatafora J.W."/>
            <person name="Tedersoo L."/>
            <person name="Vaario L.M."/>
            <person name="Yamada A."/>
            <person name="Yan M."/>
            <person name="Wang P."/>
            <person name="Xu J."/>
            <person name="Bruns T."/>
            <person name="Baldrian P."/>
            <person name="Vilgalys R."/>
            <person name="Dunand C."/>
            <person name="Henrissat B."/>
            <person name="Grigoriev I.V."/>
            <person name="Hibbett D."/>
            <person name="Nagy L.G."/>
            <person name="Martin F.M."/>
        </authorList>
    </citation>
    <scope>NUCLEOTIDE SEQUENCE</scope>
    <source>
        <strain evidence="9">Prilba</strain>
    </source>
</reference>
<organism evidence="9 10">
    <name type="scientific">Russula ochroleuca</name>
    <dbReference type="NCBI Taxonomy" id="152965"/>
    <lineage>
        <taxon>Eukaryota</taxon>
        <taxon>Fungi</taxon>
        <taxon>Dikarya</taxon>
        <taxon>Basidiomycota</taxon>
        <taxon>Agaricomycotina</taxon>
        <taxon>Agaricomycetes</taxon>
        <taxon>Russulales</taxon>
        <taxon>Russulaceae</taxon>
        <taxon>Russula</taxon>
    </lineage>
</organism>
<keyword evidence="10" id="KW-1185">Reference proteome</keyword>
<evidence type="ECO:0000259" key="8">
    <source>
        <dbReference type="PROSITE" id="PS50280"/>
    </source>
</evidence>
<dbReference type="CDD" id="cd20071">
    <property type="entry name" value="SET_SMYD"/>
    <property type="match status" value="1"/>
</dbReference>
<feature type="compositionally biased region" description="Low complexity" evidence="7">
    <location>
        <begin position="74"/>
        <end position="92"/>
    </location>
</feature>
<comment type="catalytic activity">
    <reaction evidence="6">
        <text>L-lysyl-[histone] + S-adenosyl-L-methionine = N(6)-methyl-L-lysyl-[histone] + S-adenosyl-L-homocysteine + H(+)</text>
        <dbReference type="Rhea" id="RHEA:10024"/>
        <dbReference type="Rhea" id="RHEA-COMP:9845"/>
        <dbReference type="Rhea" id="RHEA-COMP:9846"/>
        <dbReference type="ChEBI" id="CHEBI:15378"/>
        <dbReference type="ChEBI" id="CHEBI:29969"/>
        <dbReference type="ChEBI" id="CHEBI:57856"/>
        <dbReference type="ChEBI" id="CHEBI:59789"/>
        <dbReference type="ChEBI" id="CHEBI:61929"/>
    </reaction>
    <physiologicalReaction direction="left-to-right" evidence="6">
        <dbReference type="Rhea" id="RHEA:10025"/>
    </physiologicalReaction>
</comment>
<proteinExistence type="predicted"/>
<dbReference type="GO" id="GO:0032259">
    <property type="term" value="P:methylation"/>
    <property type="evidence" value="ECO:0007669"/>
    <property type="project" value="UniProtKB-KW"/>
</dbReference>
<protein>
    <recommendedName>
        <fullName evidence="5">Histone-lysine N-methyltransferase SET5</fullName>
    </recommendedName>
    <alternativeName>
        <fullName evidence="4">SET domain-containing protein 5</fullName>
    </alternativeName>
</protein>
<dbReference type="AlphaFoldDB" id="A0A9P5TDL9"/>
<evidence type="ECO:0000256" key="1">
    <source>
        <dbReference type="ARBA" id="ARBA00022603"/>
    </source>
</evidence>
<feature type="region of interest" description="Disordered" evidence="7">
    <location>
        <begin position="1"/>
        <end position="23"/>
    </location>
</feature>
<dbReference type="Gene3D" id="6.10.140.2220">
    <property type="match status" value="1"/>
</dbReference>
<dbReference type="InterPro" id="IPR046341">
    <property type="entry name" value="SET_dom_sf"/>
</dbReference>
<keyword evidence="3" id="KW-0949">S-adenosyl-L-methionine</keyword>
<dbReference type="Gene3D" id="1.10.220.160">
    <property type="match status" value="1"/>
</dbReference>
<feature type="compositionally biased region" description="Low complexity" evidence="7">
    <location>
        <begin position="1"/>
        <end position="16"/>
    </location>
</feature>
<evidence type="ECO:0000256" key="6">
    <source>
        <dbReference type="ARBA" id="ARBA00048619"/>
    </source>
</evidence>
<comment type="caution">
    <text evidence="9">The sequence shown here is derived from an EMBL/GenBank/DDBJ whole genome shotgun (WGS) entry which is preliminary data.</text>
</comment>
<evidence type="ECO:0000256" key="7">
    <source>
        <dbReference type="SAM" id="MobiDB-lite"/>
    </source>
</evidence>
<dbReference type="SUPFAM" id="SSF82199">
    <property type="entry name" value="SET domain"/>
    <property type="match status" value="1"/>
</dbReference>
<dbReference type="PANTHER" id="PTHR46402:SF2">
    <property type="entry name" value="HISTONE-LYSINE N-TRIMETHYLTRANSFERASE SMYD5"/>
    <property type="match status" value="1"/>
</dbReference>
<dbReference type="EMBL" id="WHVB01000001">
    <property type="protein sequence ID" value="KAF8486874.1"/>
    <property type="molecule type" value="Genomic_DNA"/>
</dbReference>
<evidence type="ECO:0000256" key="4">
    <source>
        <dbReference type="ARBA" id="ARBA00042380"/>
    </source>
</evidence>
<dbReference type="Gene3D" id="2.170.270.10">
    <property type="entry name" value="SET domain"/>
    <property type="match status" value="1"/>
</dbReference>
<dbReference type="GO" id="GO:0045814">
    <property type="term" value="P:negative regulation of gene expression, epigenetic"/>
    <property type="evidence" value="ECO:0007669"/>
    <property type="project" value="TreeGrafter"/>
</dbReference>
<evidence type="ECO:0000313" key="10">
    <source>
        <dbReference type="Proteomes" id="UP000759537"/>
    </source>
</evidence>
<dbReference type="Proteomes" id="UP000759537">
    <property type="component" value="Unassembled WGS sequence"/>
</dbReference>
<evidence type="ECO:0000256" key="2">
    <source>
        <dbReference type="ARBA" id="ARBA00022679"/>
    </source>
</evidence>
<evidence type="ECO:0000256" key="3">
    <source>
        <dbReference type="ARBA" id="ARBA00022691"/>
    </source>
</evidence>
<dbReference type="PANTHER" id="PTHR46402">
    <property type="entry name" value="SET AND MYND DOMAIN-CONTAINING PROTEIN 5"/>
    <property type="match status" value="1"/>
</dbReference>
<dbReference type="OrthoDB" id="438641at2759"/>
<dbReference type="Pfam" id="PF00856">
    <property type="entry name" value="SET"/>
    <property type="match status" value="1"/>
</dbReference>